<dbReference type="PANTHER" id="PTHR16305">
    <property type="entry name" value="TESTICULAR SOLUBLE ADENYLYL CYCLASE"/>
    <property type="match status" value="1"/>
</dbReference>
<dbReference type="SUPFAM" id="SSF52540">
    <property type="entry name" value="P-loop containing nucleoside triphosphate hydrolases"/>
    <property type="match status" value="1"/>
</dbReference>
<dbReference type="Gene3D" id="1.10.10.10">
    <property type="entry name" value="Winged helix-like DNA-binding domain superfamily/Winged helix DNA-binding domain"/>
    <property type="match status" value="1"/>
</dbReference>
<comment type="caution">
    <text evidence="4">The sequence shown here is derived from an EMBL/GenBank/DDBJ whole genome shotgun (WGS) entry which is preliminary data.</text>
</comment>
<dbReference type="SUPFAM" id="SSF46894">
    <property type="entry name" value="C-terminal effector domain of the bipartite response regulators"/>
    <property type="match status" value="1"/>
</dbReference>
<dbReference type="SMART" id="SM00421">
    <property type="entry name" value="HTH_LUXR"/>
    <property type="match status" value="1"/>
</dbReference>
<evidence type="ECO:0000256" key="2">
    <source>
        <dbReference type="ARBA" id="ARBA00022840"/>
    </source>
</evidence>
<dbReference type="GO" id="GO:0004016">
    <property type="term" value="F:adenylate cyclase activity"/>
    <property type="evidence" value="ECO:0007669"/>
    <property type="project" value="TreeGrafter"/>
</dbReference>
<gene>
    <name evidence="4" type="ORF">OM076_36900</name>
</gene>
<dbReference type="GO" id="GO:0003677">
    <property type="term" value="F:DNA binding"/>
    <property type="evidence" value="ECO:0007669"/>
    <property type="project" value="InterPro"/>
</dbReference>
<dbReference type="Gene3D" id="1.25.40.10">
    <property type="entry name" value="Tetratricopeptide repeat domain"/>
    <property type="match status" value="2"/>
</dbReference>
<evidence type="ECO:0000259" key="3">
    <source>
        <dbReference type="PROSITE" id="PS50043"/>
    </source>
</evidence>
<dbReference type="InterPro" id="IPR041664">
    <property type="entry name" value="AAA_16"/>
</dbReference>
<dbReference type="AlphaFoldDB" id="A0A9X3N2L8"/>
<accession>A0A9X3N2L8</accession>
<dbReference type="CDD" id="cd06170">
    <property type="entry name" value="LuxR_C_like"/>
    <property type="match status" value="1"/>
</dbReference>
<dbReference type="InterPro" id="IPR000792">
    <property type="entry name" value="Tscrpt_reg_LuxR_C"/>
</dbReference>
<dbReference type="PANTHER" id="PTHR16305:SF35">
    <property type="entry name" value="TRANSCRIPTIONAL ACTIVATOR DOMAIN"/>
    <property type="match status" value="1"/>
</dbReference>
<dbReference type="GO" id="GO:0006355">
    <property type="term" value="P:regulation of DNA-templated transcription"/>
    <property type="evidence" value="ECO:0007669"/>
    <property type="project" value="InterPro"/>
</dbReference>
<dbReference type="PRINTS" id="PR00038">
    <property type="entry name" value="HTHLUXR"/>
</dbReference>
<evidence type="ECO:0000313" key="5">
    <source>
        <dbReference type="Proteomes" id="UP001149140"/>
    </source>
</evidence>
<dbReference type="Pfam" id="PF13191">
    <property type="entry name" value="AAA_16"/>
    <property type="match status" value="1"/>
</dbReference>
<dbReference type="InterPro" id="IPR016032">
    <property type="entry name" value="Sig_transdc_resp-reg_C-effctor"/>
</dbReference>
<reference evidence="4" key="1">
    <citation type="submission" date="2022-10" db="EMBL/GenBank/DDBJ databases">
        <title>The WGS of Solirubrobacter ginsenosidimutans DSM 21036.</title>
        <authorList>
            <person name="Jiang Z."/>
        </authorList>
    </citation>
    <scope>NUCLEOTIDE SEQUENCE</scope>
    <source>
        <strain evidence="4">DSM 21036</strain>
    </source>
</reference>
<keyword evidence="1" id="KW-0547">Nucleotide-binding</keyword>
<dbReference type="Proteomes" id="UP001149140">
    <property type="component" value="Unassembled WGS sequence"/>
</dbReference>
<dbReference type="EMBL" id="JAPDOD010000054">
    <property type="protein sequence ID" value="MDA0165903.1"/>
    <property type="molecule type" value="Genomic_DNA"/>
</dbReference>
<dbReference type="RefSeq" id="WP_270045166.1">
    <property type="nucleotide sequence ID" value="NZ_JAPDOD010000054.1"/>
</dbReference>
<dbReference type="PROSITE" id="PS50043">
    <property type="entry name" value="HTH_LUXR_2"/>
    <property type="match status" value="1"/>
</dbReference>
<dbReference type="InterPro" id="IPR011990">
    <property type="entry name" value="TPR-like_helical_dom_sf"/>
</dbReference>
<dbReference type="GO" id="GO:0005524">
    <property type="term" value="F:ATP binding"/>
    <property type="evidence" value="ECO:0007669"/>
    <property type="project" value="UniProtKB-KW"/>
</dbReference>
<evidence type="ECO:0000256" key="1">
    <source>
        <dbReference type="ARBA" id="ARBA00022741"/>
    </source>
</evidence>
<dbReference type="InterPro" id="IPR027417">
    <property type="entry name" value="P-loop_NTPase"/>
</dbReference>
<proteinExistence type="predicted"/>
<keyword evidence="5" id="KW-1185">Reference proteome</keyword>
<dbReference type="GO" id="GO:0005737">
    <property type="term" value="C:cytoplasm"/>
    <property type="evidence" value="ECO:0007669"/>
    <property type="project" value="TreeGrafter"/>
</dbReference>
<protein>
    <submittedName>
        <fullName evidence="4">AAA family ATPase</fullName>
    </submittedName>
</protein>
<dbReference type="SUPFAM" id="SSF48452">
    <property type="entry name" value="TPR-like"/>
    <property type="match status" value="2"/>
</dbReference>
<keyword evidence="2" id="KW-0067">ATP-binding</keyword>
<evidence type="ECO:0000313" key="4">
    <source>
        <dbReference type="EMBL" id="MDA0165903.1"/>
    </source>
</evidence>
<dbReference type="PROSITE" id="PS00622">
    <property type="entry name" value="HTH_LUXR_1"/>
    <property type="match status" value="1"/>
</dbReference>
<dbReference type="InterPro" id="IPR036388">
    <property type="entry name" value="WH-like_DNA-bd_sf"/>
</dbReference>
<organism evidence="4 5">
    <name type="scientific">Solirubrobacter ginsenosidimutans</name>
    <dbReference type="NCBI Taxonomy" id="490573"/>
    <lineage>
        <taxon>Bacteria</taxon>
        <taxon>Bacillati</taxon>
        <taxon>Actinomycetota</taxon>
        <taxon>Thermoleophilia</taxon>
        <taxon>Solirubrobacterales</taxon>
        <taxon>Solirubrobacteraceae</taxon>
        <taxon>Solirubrobacter</taxon>
    </lineage>
</organism>
<name>A0A9X3N2L8_9ACTN</name>
<sequence length="940" mass="98918">MQGILDLLEREEELLALDAALANARAGQGQVLAVEGPGGIGKTRLLAATRAAAREAGMRTLHARASELERSFTFGVVRQLFEPALFAAAEEERDRWLSGAAGLTRSMFDAAGAGLDESSYARLHGLYWLCANLAADGSLLVCVDDAQWADEPSLSFLGFLARRLEDLPVALVLGTRPRAEQESEVLRGLVTDPGTRVLRPPALTGAAVGQWVRSAIDPAAGAGFCEACHETTGGNPFLVRELLHDVLDKQLSATDAEAAAVRELGPEAISTVVLQRLHRLPPTAPEMARAVALLGEGANPTLAAELAGLDAPTAEEALEALCRADVLTRDGDRLAFVHPIVLSAIYHDLPVRARTEGHGRAARLLHTRGGAPEEVASQLALTAPRGDEWVVEALRLAAARAFSLGDPLAAAAHLRRALAEPPADLATVYSELANAEGRAGVPAAAESYREAMRLAEGPQARAGAALGLARCLKLAGDSPAAIAVLKSALTELSDADADLAEALHIEVISSAYISLVARPLVAAELAEISAPAVARTPLDRLHLIACAVEGVIQGHPAERYADLARRGLSGAESTTEGHVLITGATALQFAERFDEAERLYSRAVDETRRLGAYARLAAASSARALLLYRLGRLSAAEADAVAALDLRSVVHGTQGYLALALNAFVFASLDRGTAGPEMLSVADDFVATQRSDDLPFSHALYARGWLRAELGDLEGGLAELLACGARELEMGVGSPQIIAWRSAAAEVCLRLGRLEQARELAGAEVVLARAIGMPRAIGVALRAAALAETGTRRLSLLRETVAVLETSRGALELARARIDLGAALLRSGKRDEAREHLRDGQEGAAAAGATPLVERAHRELVASGARPRRTAAAGRDGLTPSELRVAEMAAGGQTNREIAQALFVTEKTVETHLGRAFMKLGVRSRKHLAQALDQAPAEVA</sequence>
<dbReference type="Pfam" id="PF00196">
    <property type="entry name" value="GerE"/>
    <property type="match status" value="1"/>
</dbReference>
<feature type="domain" description="HTH luxR-type" evidence="3">
    <location>
        <begin position="871"/>
        <end position="936"/>
    </location>
</feature>